<protein>
    <submittedName>
        <fullName evidence="1">Pentapeptide repeat-containing protein</fullName>
    </submittedName>
</protein>
<gene>
    <name evidence="1" type="ORF">V2W34_18730</name>
</gene>
<dbReference type="Gene3D" id="2.160.20.80">
    <property type="entry name" value="E3 ubiquitin-protein ligase SopA"/>
    <property type="match status" value="1"/>
</dbReference>
<dbReference type="InterPro" id="IPR052949">
    <property type="entry name" value="PA_immunity-related"/>
</dbReference>
<evidence type="ECO:0000313" key="1">
    <source>
        <dbReference type="EMBL" id="MEF2294027.1"/>
    </source>
</evidence>
<dbReference type="EMBL" id="JAZHPM010000056">
    <property type="protein sequence ID" value="MEF2294027.1"/>
    <property type="molecule type" value="Genomic_DNA"/>
</dbReference>
<dbReference type="RefSeq" id="WP_331806037.1">
    <property type="nucleotide sequence ID" value="NZ_JAZHPM010000056.1"/>
</dbReference>
<dbReference type="InterPro" id="IPR001646">
    <property type="entry name" value="5peptide_repeat"/>
</dbReference>
<evidence type="ECO:0000313" key="2">
    <source>
        <dbReference type="Proteomes" id="UP001356080"/>
    </source>
</evidence>
<dbReference type="Proteomes" id="UP001356080">
    <property type="component" value="Unassembled WGS sequence"/>
</dbReference>
<organism evidence="1 2">
    <name type="scientific">Virgibacillus dokdonensis</name>
    <dbReference type="NCBI Taxonomy" id="302167"/>
    <lineage>
        <taxon>Bacteria</taxon>
        <taxon>Bacillati</taxon>
        <taxon>Bacillota</taxon>
        <taxon>Bacilli</taxon>
        <taxon>Bacillales</taxon>
        <taxon>Bacillaceae</taxon>
        <taxon>Virgibacillus</taxon>
    </lineage>
</organism>
<dbReference type="PANTHER" id="PTHR42999:SF1">
    <property type="entry name" value="PENTAPEPTIDE REPEAT-CONTAINING PROTEIN"/>
    <property type="match status" value="1"/>
</dbReference>
<sequence length="169" mass="19460">MKPKQRLIQKPDLPEELLIRSLNELTDNSFIEMAKYDHTSSSFTASHVGFEDVFFTNVNMSQSKFPFSSWTNVLFDTCDLSQLDFQGARFRRVEFRNCKLAGVNFSQTDMQDVRFIACEAPYTLFGNAILRDGELVDCLLKGSQFIDTKLDYVQLDNVVLDDVSFDFTF</sequence>
<dbReference type="SUPFAM" id="SSF141571">
    <property type="entry name" value="Pentapeptide repeat-like"/>
    <property type="match status" value="1"/>
</dbReference>
<proteinExistence type="predicted"/>
<accession>A0ABU7VLB4</accession>
<keyword evidence="2" id="KW-1185">Reference proteome</keyword>
<name>A0ABU7VLB4_9BACI</name>
<dbReference type="Pfam" id="PF13599">
    <property type="entry name" value="Pentapeptide_4"/>
    <property type="match status" value="1"/>
</dbReference>
<reference evidence="1 2" key="1">
    <citation type="submission" date="2024-01" db="EMBL/GenBank/DDBJ databases">
        <title>Survival strategy associated with biotechnological potential of Virgibacillus dokdonensis T4.6 isolated from salt-fermented shrimp paste.</title>
        <authorList>
            <person name="Doan T.V."/>
            <person name="Quach N.T."/>
            <person name="Phi Q.-T."/>
        </authorList>
    </citation>
    <scope>NUCLEOTIDE SEQUENCE [LARGE SCALE GENOMIC DNA]</scope>
    <source>
        <strain evidence="1 2">T4.6</strain>
    </source>
</reference>
<comment type="caution">
    <text evidence="1">The sequence shown here is derived from an EMBL/GenBank/DDBJ whole genome shotgun (WGS) entry which is preliminary data.</text>
</comment>
<dbReference type="PANTHER" id="PTHR42999">
    <property type="entry name" value="ANTIBIOTIC RESISTANCE PROTEIN MCBG"/>
    <property type="match status" value="1"/>
</dbReference>